<feature type="compositionally biased region" description="Basic and acidic residues" evidence="1">
    <location>
        <begin position="68"/>
        <end position="79"/>
    </location>
</feature>
<comment type="caution">
    <text evidence="2">The sequence shown here is derived from an EMBL/GenBank/DDBJ whole genome shotgun (WGS) entry which is preliminary data.</text>
</comment>
<feature type="region of interest" description="Disordered" evidence="1">
    <location>
        <begin position="68"/>
        <end position="92"/>
    </location>
</feature>
<evidence type="ECO:0000313" key="3">
    <source>
        <dbReference type="Proteomes" id="UP000031532"/>
    </source>
</evidence>
<dbReference type="EMBL" id="JTJC03000001">
    <property type="protein sequence ID" value="NHC34020.1"/>
    <property type="molecule type" value="Genomic_DNA"/>
</dbReference>
<accession>A0A9X5I3J1</accession>
<dbReference type="OrthoDB" id="583315at2"/>
<organism evidence="2 3">
    <name type="scientific">Scytonema millei VB511283</name>
    <dbReference type="NCBI Taxonomy" id="1245923"/>
    <lineage>
        <taxon>Bacteria</taxon>
        <taxon>Bacillati</taxon>
        <taxon>Cyanobacteriota</taxon>
        <taxon>Cyanophyceae</taxon>
        <taxon>Nostocales</taxon>
        <taxon>Scytonemataceae</taxon>
        <taxon>Scytonema</taxon>
    </lineage>
</organism>
<gene>
    <name evidence="2" type="ORF">QH73_0004960</name>
</gene>
<dbReference type="AlphaFoldDB" id="A0A9X5I3J1"/>
<name>A0A9X5I3J1_9CYAN</name>
<reference evidence="2 3" key="1">
    <citation type="journal article" date="2015" name="Genome Announc.">
        <title>Draft Genome Sequence of the Terrestrial Cyanobacterium Scytonema millei VB511283, Isolated from Eastern India.</title>
        <authorList>
            <person name="Sen D."/>
            <person name="Chandrababunaidu M.M."/>
            <person name="Singh D."/>
            <person name="Sanghi N."/>
            <person name="Ghorai A."/>
            <person name="Mishra G.P."/>
            <person name="Madduluri M."/>
            <person name="Adhikary S.P."/>
            <person name="Tripathy S."/>
        </authorList>
    </citation>
    <scope>NUCLEOTIDE SEQUENCE [LARGE SCALE GENOMIC DNA]</scope>
    <source>
        <strain evidence="2 3">VB511283</strain>
    </source>
</reference>
<dbReference type="RefSeq" id="WP_039715466.1">
    <property type="nucleotide sequence ID" value="NZ_JTJC03000001.1"/>
</dbReference>
<protein>
    <submittedName>
        <fullName evidence="2">Uncharacterized protein</fullName>
    </submittedName>
</protein>
<evidence type="ECO:0000313" key="2">
    <source>
        <dbReference type="EMBL" id="NHC34020.1"/>
    </source>
</evidence>
<sequence>MRGILSNLKQALLQKLLLLFLVSLLGFFGMAIANYSPVYAATLEETKLIPPEYKPTPEEKIERAYEYSEATGRMEEAKQARTTNSNRNFDPNLKANIKNIDAQAQEGKTSLKDKTKGLLEKIAK</sequence>
<proteinExistence type="predicted"/>
<keyword evidence="3" id="KW-1185">Reference proteome</keyword>
<feature type="compositionally biased region" description="Polar residues" evidence="1">
    <location>
        <begin position="80"/>
        <end position="89"/>
    </location>
</feature>
<evidence type="ECO:0000256" key="1">
    <source>
        <dbReference type="SAM" id="MobiDB-lite"/>
    </source>
</evidence>
<dbReference type="Proteomes" id="UP000031532">
    <property type="component" value="Unassembled WGS sequence"/>
</dbReference>